<keyword evidence="4" id="KW-1185">Reference proteome</keyword>
<feature type="coiled-coil region" evidence="1">
    <location>
        <begin position="29"/>
        <end position="59"/>
    </location>
</feature>
<dbReference type="KEGG" id="vg:22113308"/>
<dbReference type="EMBL" id="KJ716335">
    <property type="protein sequence ID" value="AHZ60292.1"/>
    <property type="molecule type" value="Genomic_DNA"/>
</dbReference>
<evidence type="ECO:0008006" key="5">
    <source>
        <dbReference type="Google" id="ProtNLM"/>
    </source>
</evidence>
<evidence type="ECO:0000313" key="4">
    <source>
        <dbReference type="Proteomes" id="UP000028741"/>
    </source>
</evidence>
<evidence type="ECO:0000256" key="1">
    <source>
        <dbReference type="SAM" id="Coils"/>
    </source>
</evidence>
<name>A0A075E1B4_9CAUD</name>
<dbReference type="RefSeq" id="YP_009103033.1">
    <property type="nucleotide sequence ID" value="NC_025452.1"/>
</dbReference>
<feature type="region of interest" description="Disordered" evidence="2">
    <location>
        <begin position="222"/>
        <end position="254"/>
    </location>
</feature>
<dbReference type="GeneID" id="22113308"/>
<proteinExistence type="predicted"/>
<gene>
    <name evidence="3" type="ORF">DA66_0194</name>
</gene>
<feature type="compositionally biased region" description="Basic and acidic residues" evidence="2">
    <location>
        <begin position="222"/>
        <end position="237"/>
    </location>
</feature>
<keyword evidence="1" id="KW-0175">Coiled coil</keyword>
<accession>A0A075E1B4</accession>
<sequence length="649" mass="71002">MADPAEKSQSDVVKVLDKIKTEMMQRKQLRAQNETNKQLERMNKNLSKLESASKQEQKADAKPFEIRFPTVTEIVQGFARMSPIFTRDFGVWMKDSIDTNVEGNRELENIAGKIERLGDITRMPADDTSVEYLNLISDQLKASNDDSLKRMDEQGLSLVRMGSFLNMMDGVLIEIRDDTADVKKNSDESLVRLSKIEDKLGRVGGHIVGALTRIFDEDQKWREKDEMRRGETDKETGGHPQAGSVIPKDDDQKDDSSGIGAAVAAMLGLNALKGFLLKPFKIIGGVVGTFLGMFSKLGDGISKLLGPFGKVFKFLKVGPLALLSMIWDFGKGFIDAKEILGKGAVSIVDRVRAGISELVGGFGDLFDWVSKIFGFDTEAGETLRKYTLMLTEAPARWLNGIVDWISNDLFAGIGRGTSLTDIPGKLADNLQSELMKLVDWITGGISGVIDEGMGVANKVIDDIKKGFADNVKKPFFNMLNAITSAMFDIVDKFVSIIPDSLGGAAAKQKMDEARQSMLIGTDENPSPNTTAASQPQTPPQPNIDPQTLTPMPSGVSSDYKNVTDDRYSQMKEAYSSIGSSLVTAKPAQGRAISNVEQVQGGYANPPASVVMPVQQNVDASKKINTTNNFNSSSLEPENKTDSARILWDW</sequence>
<protein>
    <recommendedName>
        <fullName evidence="5">Tail length tape measure protein</fullName>
    </recommendedName>
</protein>
<reference evidence="3 4" key="1">
    <citation type="journal article" date="2014" name="Arch. Virol.">
        <title>Complete genome sequence of a broad-host-range lytic Dickeya spp. bacteriophage ?D5.</title>
        <authorList>
            <person name="Czajkowski R."/>
            <person name="Ozymko Z."/>
            <person name="Zwirowski S."/>
            <person name="Lojkowska E."/>
        </authorList>
    </citation>
    <scope>NUCLEOTIDE SEQUENCE [LARGE SCALE GENOMIC DNA]</scope>
</reference>
<dbReference type="Proteomes" id="UP000028741">
    <property type="component" value="Segment"/>
</dbReference>
<organism evidence="3 4">
    <name type="scientific">Dickeya phage RC-2014</name>
    <dbReference type="NCBI Taxonomy" id="1477406"/>
    <lineage>
        <taxon>Viruses</taxon>
        <taxon>Duplodnaviria</taxon>
        <taxon>Heunggongvirae</taxon>
        <taxon>Uroviricota</taxon>
        <taxon>Caudoviricetes</taxon>
        <taxon>Pantevenvirales</taxon>
        <taxon>Ackermannviridae</taxon>
        <taxon>Aglimvirinae</taxon>
        <taxon>Limestonevirus</taxon>
        <taxon>Limestonevirus RC2014</taxon>
    </lineage>
</organism>
<evidence type="ECO:0000256" key="2">
    <source>
        <dbReference type="SAM" id="MobiDB-lite"/>
    </source>
</evidence>
<feature type="compositionally biased region" description="Polar residues" evidence="2">
    <location>
        <begin position="543"/>
        <end position="560"/>
    </location>
</feature>
<feature type="region of interest" description="Disordered" evidence="2">
    <location>
        <begin position="519"/>
        <end position="561"/>
    </location>
</feature>
<evidence type="ECO:0000313" key="3">
    <source>
        <dbReference type="EMBL" id="AHZ60292.1"/>
    </source>
</evidence>